<organism evidence="2 3">
    <name type="scientific">Chlamydomonas eustigma</name>
    <dbReference type="NCBI Taxonomy" id="1157962"/>
    <lineage>
        <taxon>Eukaryota</taxon>
        <taxon>Viridiplantae</taxon>
        <taxon>Chlorophyta</taxon>
        <taxon>core chlorophytes</taxon>
        <taxon>Chlorophyceae</taxon>
        <taxon>CS clade</taxon>
        <taxon>Chlamydomonadales</taxon>
        <taxon>Chlamydomonadaceae</taxon>
        <taxon>Chlamydomonas</taxon>
    </lineage>
</organism>
<dbReference type="AlphaFoldDB" id="A0A250X548"/>
<feature type="region of interest" description="Disordered" evidence="1">
    <location>
        <begin position="355"/>
        <end position="397"/>
    </location>
</feature>
<feature type="region of interest" description="Disordered" evidence="1">
    <location>
        <begin position="143"/>
        <end position="219"/>
    </location>
</feature>
<protein>
    <submittedName>
        <fullName evidence="2">Uncharacterized protein</fullName>
    </submittedName>
</protein>
<feature type="region of interest" description="Disordered" evidence="1">
    <location>
        <begin position="232"/>
        <end position="253"/>
    </location>
</feature>
<feature type="region of interest" description="Disordered" evidence="1">
    <location>
        <begin position="403"/>
        <end position="422"/>
    </location>
</feature>
<dbReference type="OrthoDB" id="552981at2759"/>
<feature type="compositionally biased region" description="Polar residues" evidence="1">
    <location>
        <begin position="147"/>
        <end position="159"/>
    </location>
</feature>
<feature type="compositionally biased region" description="Basic and acidic residues" evidence="1">
    <location>
        <begin position="408"/>
        <end position="417"/>
    </location>
</feature>
<gene>
    <name evidence="2" type="ORF">CEUSTIGMA_g5643.t1</name>
</gene>
<reference evidence="2 3" key="1">
    <citation type="submission" date="2017-08" db="EMBL/GenBank/DDBJ databases">
        <title>Acidophilic green algal genome provides insights into adaptation to an acidic environment.</title>
        <authorList>
            <person name="Hirooka S."/>
            <person name="Hirose Y."/>
            <person name="Kanesaki Y."/>
            <person name="Higuchi S."/>
            <person name="Fujiwara T."/>
            <person name="Onuma R."/>
            <person name="Era A."/>
            <person name="Ohbayashi R."/>
            <person name="Uzuka A."/>
            <person name="Nozaki H."/>
            <person name="Yoshikawa H."/>
            <person name="Miyagishima S.Y."/>
        </authorList>
    </citation>
    <scope>NUCLEOTIDE SEQUENCE [LARGE SCALE GENOMIC DNA]</scope>
    <source>
        <strain evidence="2 3">NIES-2499</strain>
    </source>
</reference>
<dbReference type="EMBL" id="BEGY01000030">
    <property type="protein sequence ID" value="GAX78201.1"/>
    <property type="molecule type" value="Genomic_DNA"/>
</dbReference>
<evidence type="ECO:0000313" key="3">
    <source>
        <dbReference type="Proteomes" id="UP000232323"/>
    </source>
</evidence>
<feature type="compositionally biased region" description="Polar residues" evidence="1">
    <location>
        <begin position="368"/>
        <end position="397"/>
    </location>
</feature>
<feature type="region of interest" description="Disordered" evidence="1">
    <location>
        <begin position="535"/>
        <end position="567"/>
    </location>
</feature>
<sequence length="744" mass="81010">MHAAFTSFDENVSEKPQEDLFSQLQLCQSLVVELYQINKAQKDHQKEQRELSGLGVGTLTSMQCLQAQIEDLKSDLRIERHTNEVLMTQHDEMKGILKKKYGQVVEDYLWAMQMLHVKDQCIQTLTGSQECLSPEAVRDIGREQSGLKGSSQDSETSSDPGLKKAGEVSVQADSDNDKRQLKQRQPTDWFKEFSHNAVESEEPNMSPPFTTPSLGLSDNNSQLSTCMPTTTAEGFQIQKPGPRASPSHADRKMSSPQQFSATARLIRFPPNQRTPLTLNSTQTDAVQRPACLNVQAWDDAGAIMHGGPKQLTCSPASSTCTSDDSSIASFDHAQFFGAMHSSPYHHVQQPTQLLHSIGGNTSDEEEPQQNPFTQHALSMPWDSSSTNELPPDSSTRLVQPVTIPFGEMSKDRGKRSEGANPREALLKHSTSITGGLMPGPEAVTQGSGEHGLVGPSEEGLWQSTAATSHQRAQATSRTTRAVRVDQLMGAEFIVNATATAAAAAAAPVPTVLDGECSAFFKSAKGSARVSGATVDSSSVSSEAPMEPNNTAQHREPSFVSHPNSDQGDDSVAQLDFHSTLACNENVKDYVPSGCRGGRRQYKKPSEGVTWHPNPLQDAPILKDQSPDHSHDACEHAYTSTPCFEPDATAAYVPTSIHTFQHLGIQQAPARVQAYPRPLHSVIGAQGSVQQARVVRHAHFKQESHVPKPGQKSKHVREAHQAFTLMGTGSRDIGQQYVDNSNLHL</sequence>
<evidence type="ECO:0000256" key="1">
    <source>
        <dbReference type="SAM" id="MobiDB-lite"/>
    </source>
</evidence>
<comment type="caution">
    <text evidence="2">The sequence shown here is derived from an EMBL/GenBank/DDBJ whole genome shotgun (WGS) entry which is preliminary data.</text>
</comment>
<evidence type="ECO:0000313" key="2">
    <source>
        <dbReference type="EMBL" id="GAX78201.1"/>
    </source>
</evidence>
<keyword evidence="3" id="KW-1185">Reference proteome</keyword>
<name>A0A250X548_9CHLO</name>
<proteinExistence type="predicted"/>
<accession>A0A250X548</accession>
<dbReference type="Proteomes" id="UP000232323">
    <property type="component" value="Unassembled WGS sequence"/>
</dbReference>